<dbReference type="EMBL" id="LR796619">
    <property type="protein sequence ID" value="CAB4154542.1"/>
    <property type="molecule type" value="Genomic_DNA"/>
</dbReference>
<keyword evidence="2" id="KW-1162">Viral penetration into host cytoplasm</keyword>
<accession>A0A6J5N7V9</accession>
<keyword evidence="2" id="KW-1160">Virus entry into host cell</keyword>
<evidence type="ECO:0000256" key="2">
    <source>
        <dbReference type="ARBA" id="ARBA00023009"/>
    </source>
</evidence>
<keyword evidence="3" id="KW-0231">Viral genome packaging</keyword>
<evidence type="ECO:0000256" key="3">
    <source>
        <dbReference type="ARBA" id="ARBA00023219"/>
    </source>
</evidence>
<gene>
    <name evidence="4" type="ORF">UFOVP282_25</name>
    <name evidence="5" type="ORF">UFOVP643_10</name>
</gene>
<proteinExistence type="predicted"/>
<evidence type="ECO:0000313" key="5">
    <source>
        <dbReference type="EMBL" id="CAB4154542.1"/>
    </source>
</evidence>
<keyword evidence="1" id="KW-0118">Viral capsid assembly</keyword>
<sequence>MDNNKPNIKSGNHFAFNVDRIEVQLPVFIERTGRKWIEYGADNLYPQFVASLFMKSAMNRTAIMSKLDGVLGQGLKTKDPEMNYLLKRANAKESWNDVFEKVALDYITFGGFAMNIIWNNEGTEVAEFYHVDFTKVRSGVHVIDCDGPEYFYYSSDWAIWKKQRPIEYAAYDPKKSETHPSQILYFFDYEPGNLFYPLPSYVGGQNDIQIDIEVSKFHISNIANGMNPSLFIGLNNGIPPPDEREEIYDEITMAFRGSENAGKAFIAFSQDKEHEPTITPIQSANDQYYVALESRITSRILSAHRITSPLLLGLYHEGGTGLGSNKDEIETAYAHFLVTVIKPIQKQMLKVFDKVMFEMGRPDVELFIEPNKIFEATENTIAVE</sequence>
<name>A0A6J5N7V9_9CAUD</name>
<dbReference type="InterPro" id="IPR006944">
    <property type="entry name" value="Phage/GTA_portal"/>
</dbReference>
<evidence type="ECO:0000256" key="1">
    <source>
        <dbReference type="ARBA" id="ARBA00022950"/>
    </source>
</evidence>
<keyword evidence="2" id="KW-1171">Viral genome ejection through host cell envelope</keyword>
<dbReference type="EMBL" id="LR796289">
    <property type="protein sequence ID" value="CAB4134698.1"/>
    <property type="molecule type" value="Genomic_DNA"/>
</dbReference>
<evidence type="ECO:0000313" key="4">
    <source>
        <dbReference type="EMBL" id="CAB4134698.1"/>
    </source>
</evidence>
<organism evidence="5">
    <name type="scientific">uncultured Caudovirales phage</name>
    <dbReference type="NCBI Taxonomy" id="2100421"/>
    <lineage>
        <taxon>Viruses</taxon>
        <taxon>Duplodnaviria</taxon>
        <taxon>Heunggongvirae</taxon>
        <taxon>Uroviricota</taxon>
        <taxon>Caudoviricetes</taxon>
        <taxon>Peduoviridae</taxon>
        <taxon>Maltschvirus</taxon>
        <taxon>Maltschvirus maltsch</taxon>
    </lineage>
</organism>
<dbReference type="Pfam" id="PF04860">
    <property type="entry name" value="Phage_portal"/>
    <property type="match status" value="1"/>
</dbReference>
<reference evidence="5" key="1">
    <citation type="submission" date="2020-04" db="EMBL/GenBank/DDBJ databases">
        <authorList>
            <person name="Chiriac C."/>
            <person name="Salcher M."/>
            <person name="Ghai R."/>
            <person name="Kavagutti S V."/>
        </authorList>
    </citation>
    <scope>NUCLEOTIDE SEQUENCE</scope>
</reference>
<keyword evidence="1" id="KW-1188">Viral release from host cell</keyword>
<protein>
    <submittedName>
        <fullName evidence="5">Portal_PBSX, phage portal protein, PBSX family</fullName>
    </submittedName>
</protein>